<comment type="caution">
    <text evidence="3">The sequence shown here is derived from an EMBL/GenBank/DDBJ whole genome shotgun (WGS) entry which is preliminary data.</text>
</comment>
<accession>A0A7X0PAE1</accession>
<dbReference type="GO" id="GO:0050380">
    <property type="term" value="F:undecaprenyl-diphosphatase activity"/>
    <property type="evidence" value="ECO:0007669"/>
    <property type="project" value="UniProtKB-EC"/>
</dbReference>
<evidence type="ECO:0000313" key="3">
    <source>
        <dbReference type="EMBL" id="MBB6558260.1"/>
    </source>
</evidence>
<dbReference type="EMBL" id="JACHLK010000002">
    <property type="protein sequence ID" value="MBB6558260.1"/>
    <property type="molecule type" value="Genomic_DNA"/>
</dbReference>
<keyword evidence="4" id="KW-1185">Reference proteome</keyword>
<keyword evidence="1" id="KW-0812">Transmembrane</keyword>
<dbReference type="AlphaFoldDB" id="A0A7X0PAE1"/>
<dbReference type="Pfam" id="PF01569">
    <property type="entry name" value="PAP2"/>
    <property type="match status" value="1"/>
</dbReference>
<dbReference type="InterPro" id="IPR000326">
    <property type="entry name" value="PAP2/HPO"/>
</dbReference>
<dbReference type="EC" id="3.6.1.27" evidence="3"/>
<organism evidence="3 4">
    <name type="scientific">Acidovorax soli</name>
    <dbReference type="NCBI Taxonomy" id="592050"/>
    <lineage>
        <taxon>Bacteria</taxon>
        <taxon>Pseudomonadati</taxon>
        <taxon>Pseudomonadota</taxon>
        <taxon>Betaproteobacteria</taxon>
        <taxon>Burkholderiales</taxon>
        <taxon>Comamonadaceae</taxon>
        <taxon>Acidovorax</taxon>
    </lineage>
</organism>
<gene>
    <name evidence="3" type="ORF">HNP48_000924</name>
</gene>
<keyword evidence="3" id="KW-0378">Hydrolase</keyword>
<evidence type="ECO:0000313" key="4">
    <source>
        <dbReference type="Proteomes" id="UP000575083"/>
    </source>
</evidence>
<dbReference type="SMART" id="SM00014">
    <property type="entry name" value="acidPPc"/>
    <property type="match status" value="1"/>
</dbReference>
<protein>
    <submittedName>
        <fullName evidence="3">Undecaprenyl-diphosphatase</fullName>
        <ecNumber evidence="3">3.6.1.27</ecNumber>
    </submittedName>
</protein>
<evidence type="ECO:0000256" key="1">
    <source>
        <dbReference type="SAM" id="Phobius"/>
    </source>
</evidence>
<evidence type="ECO:0000259" key="2">
    <source>
        <dbReference type="SMART" id="SM00014"/>
    </source>
</evidence>
<feature type="domain" description="Phosphatidic acid phosphatase type 2/haloperoxidase" evidence="2">
    <location>
        <begin position="89"/>
        <end position="199"/>
    </location>
</feature>
<feature type="transmembrane region" description="Helical" evidence="1">
    <location>
        <begin position="86"/>
        <end position="104"/>
    </location>
</feature>
<sequence length="224" mass="24020">MIHLRKLSRIGTAMAFLLAIRIDAPVVHLVHAHTTPALDLGFDRLSGLANAELATASGLVLYLIGHLVLACGPAQVRSAAERGVRAGVLLLCTLLSGACITWLLKHVAARARPQLLIEQGFNGFGLPFTGHPFTSFPSSHAFTAFAVAAVAGQLQPALGRPLLALAAALAACRVLTLEHYPSDVLFSALVGYGCAQFWALRALDPHRDWPLRRPWPRLFSSRQA</sequence>
<keyword evidence="1" id="KW-0472">Membrane</keyword>
<proteinExistence type="predicted"/>
<dbReference type="Gene3D" id="1.20.144.10">
    <property type="entry name" value="Phosphatidic acid phosphatase type 2/haloperoxidase"/>
    <property type="match status" value="1"/>
</dbReference>
<name>A0A7X0PAE1_9BURK</name>
<feature type="transmembrane region" description="Helical" evidence="1">
    <location>
        <begin position="56"/>
        <end position="74"/>
    </location>
</feature>
<reference evidence="3 4" key="1">
    <citation type="submission" date="2020-08" db="EMBL/GenBank/DDBJ databases">
        <title>Functional genomics of gut bacteria from endangered species of beetles.</title>
        <authorList>
            <person name="Carlos-Shanley C."/>
        </authorList>
    </citation>
    <scope>NUCLEOTIDE SEQUENCE [LARGE SCALE GENOMIC DNA]</scope>
    <source>
        <strain evidence="3 4">S00198</strain>
    </source>
</reference>
<keyword evidence="1" id="KW-1133">Transmembrane helix</keyword>
<dbReference type="SUPFAM" id="SSF48317">
    <property type="entry name" value="Acid phosphatase/Vanadium-dependent haloperoxidase"/>
    <property type="match status" value="1"/>
</dbReference>
<dbReference type="RefSeq" id="WP_184855712.1">
    <property type="nucleotide sequence ID" value="NZ_JACHLK010000002.1"/>
</dbReference>
<dbReference type="Proteomes" id="UP000575083">
    <property type="component" value="Unassembled WGS sequence"/>
</dbReference>
<dbReference type="InterPro" id="IPR036938">
    <property type="entry name" value="PAP2/HPO_sf"/>
</dbReference>